<dbReference type="InterPro" id="IPR050166">
    <property type="entry name" value="ABC_transporter_ATP-bind"/>
</dbReference>
<dbReference type="InterPro" id="IPR003593">
    <property type="entry name" value="AAA+_ATPase"/>
</dbReference>
<evidence type="ECO:0000313" key="10">
    <source>
        <dbReference type="Proteomes" id="UP000198908"/>
    </source>
</evidence>
<keyword evidence="4" id="KW-0997">Cell inner membrane</keyword>
<dbReference type="InterPro" id="IPR017871">
    <property type="entry name" value="ABC_transporter-like_CS"/>
</dbReference>
<dbReference type="SMART" id="SM00382">
    <property type="entry name" value="AAA"/>
    <property type="match status" value="1"/>
</dbReference>
<dbReference type="RefSeq" id="WP_091994443.1">
    <property type="nucleotide sequence ID" value="NZ_FMYQ01000002.1"/>
</dbReference>
<evidence type="ECO:0000313" key="9">
    <source>
        <dbReference type="EMBL" id="SDB91152.1"/>
    </source>
</evidence>
<keyword evidence="5" id="KW-0547">Nucleotide-binding</keyword>
<evidence type="ECO:0000256" key="7">
    <source>
        <dbReference type="SAM" id="MobiDB-lite"/>
    </source>
</evidence>
<keyword evidence="3" id="KW-1003">Cell membrane</keyword>
<evidence type="ECO:0000256" key="5">
    <source>
        <dbReference type="ARBA" id="ARBA00022741"/>
    </source>
</evidence>
<dbReference type="GO" id="GO:0016887">
    <property type="term" value="F:ATP hydrolysis activity"/>
    <property type="evidence" value="ECO:0007669"/>
    <property type="project" value="InterPro"/>
</dbReference>
<dbReference type="PROSITE" id="PS50893">
    <property type="entry name" value="ABC_TRANSPORTER_2"/>
    <property type="match status" value="1"/>
</dbReference>
<evidence type="ECO:0000256" key="3">
    <source>
        <dbReference type="ARBA" id="ARBA00022475"/>
    </source>
</evidence>
<keyword evidence="6 9" id="KW-0067">ATP-binding</keyword>
<evidence type="ECO:0000256" key="4">
    <source>
        <dbReference type="ARBA" id="ARBA00022519"/>
    </source>
</evidence>
<reference evidence="10" key="1">
    <citation type="submission" date="2016-09" db="EMBL/GenBank/DDBJ databases">
        <authorList>
            <person name="Varghese N."/>
            <person name="Submissions S."/>
        </authorList>
    </citation>
    <scope>NUCLEOTIDE SEQUENCE [LARGE SCALE GENOMIC DNA]</scope>
    <source>
        <strain evidence="10">TNe-862</strain>
    </source>
</reference>
<feature type="domain" description="ABC transporter" evidence="8">
    <location>
        <begin position="26"/>
        <end position="257"/>
    </location>
</feature>
<dbReference type="PANTHER" id="PTHR42788">
    <property type="entry name" value="TAURINE IMPORT ATP-BINDING PROTEIN-RELATED"/>
    <property type="match status" value="1"/>
</dbReference>
<name>A0A1G6HA50_9BURK</name>
<feature type="region of interest" description="Disordered" evidence="7">
    <location>
        <begin position="1"/>
        <end position="24"/>
    </location>
</feature>
<dbReference type="CDD" id="cd03293">
    <property type="entry name" value="ABC_NrtD_SsuB_transporters"/>
    <property type="match status" value="1"/>
</dbReference>
<keyword evidence="10" id="KW-1185">Reference proteome</keyword>
<dbReference type="Proteomes" id="UP000198908">
    <property type="component" value="Unassembled WGS sequence"/>
</dbReference>
<keyword evidence="4" id="KW-0472">Membrane</keyword>
<dbReference type="PROSITE" id="PS00211">
    <property type="entry name" value="ABC_TRANSPORTER_1"/>
    <property type="match status" value="1"/>
</dbReference>
<accession>A0A1G6HA50</accession>
<dbReference type="GO" id="GO:0005524">
    <property type="term" value="F:ATP binding"/>
    <property type="evidence" value="ECO:0007669"/>
    <property type="project" value="UniProtKB-KW"/>
</dbReference>
<dbReference type="InterPro" id="IPR027417">
    <property type="entry name" value="P-loop_NTPase"/>
</dbReference>
<protein>
    <submittedName>
        <fullName evidence="9">Sulfonate transport system ATP-binding protein</fullName>
    </submittedName>
</protein>
<dbReference type="STRING" id="416944.SAMN05421548_102100"/>
<evidence type="ECO:0000256" key="2">
    <source>
        <dbReference type="ARBA" id="ARBA00022448"/>
    </source>
</evidence>
<dbReference type="SUPFAM" id="SSF52540">
    <property type="entry name" value="P-loop containing nucleoside triphosphate hydrolases"/>
    <property type="match status" value="1"/>
</dbReference>
<organism evidence="9 10">
    <name type="scientific">Paraburkholderia lycopersici</name>
    <dbReference type="NCBI Taxonomy" id="416944"/>
    <lineage>
        <taxon>Bacteria</taxon>
        <taxon>Pseudomonadati</taxon>
        <taxon>Pseudomonadota</taxon>
        <taxon>Betaproteobacteria</taxon>
        <taxon>Burkholderiales</taxon>
        <taxon>Burkholderiaceae</taxon>
        <taxon>Paraburkholderia</taxon>
    </lineage>
</organism>
<dbReference type="Gene3D" id="3.40.50.300">
    <property type="entry name" value="P-loop containing nucleotide triphosphate hydrolases"/>
    <property type="match status" value="1"/>
</dbReference>
<dbReference type="PANTHER" id="PTHR42788:SF13">
    <property type="entry name" value="ALIPHATIC SULFONATES IMPORT ATP-BINDING PROTEIN SSUB"/>
    <property type="match status" value="1"/>
</dbReference>
<comment type="similarity">
    <text evidence="1">Belongs to the ABC transporter superfamily.</text>
</comment>
<dbReference type="Pfam" id="PF00005">
    <property type="entry name" value="ABC_tran"/>
    <property type="match status" value="1"/>
</dbReference>
<dbReference type="EMBL" id="FMYQ01000002">
    <property type="protein sequence ID" value="SDB91152.1"/>
    <property type="molecule type" value="Genomic_DNA"/>
</dbReference>
<evidence type="ECO:0000256" key="6">
    <source>
        <dbReference type="ARBA" id="ARBA00022840"/>
    </source>
</evidence>
<dbReference type="OrthoDB" id="9783039at2"/>
<dbReference type="InterPro" id="IPR003439">
    <property type="entry name" value="ABC_transporter-like_ATP-bd"/>
</dbReference>
<evidence type="ECO:0000256" key="1">
    <source>
        <dbReference type="ARBA" id="ARBA00005417"/>
    </source>
</evidence>
<sequence length="273" mass="29960">MNGIADPGLIAARGAPRDGGPQSGRLDLHGVGKRFALEGRPVTAIEGVSLNIAAGEFVAIVGASGCGKSTLLRLLAGLDPDYDGEVLHDDMPVRGTRSSCSLVFQDHRLFPWLTLLENVELALTRTGLSRDERRRRATSQLDRVGLHAYQNAYPQQVSGGMSQRAAIARALVGRPDVLLLDEPFGALDALTRLKMQRELLHLWQQERTTIVIVTHDIDEAIYLADRVVVLDSQPGRVAQIATVDLERPRRREDARYGALRAELLAHFLAPQDR</sequence>
<evidence type="ECO:0000259" key="8">
    <source>
        <dbReference type="PROSITE" id="PS50893"/>
    </source>
</evidence>
<keyword evidence="2" id="KW-0813">Transport</keyword>
<dbReference type="AlphaFoldDB" id="A0A1G6HA50"/>
<proteinExistence type="inferred from homology"/>
<gene>
    <name evidence="9" type="ORF">SAMN05421548_102100</name>
</gene>